<proteinExistence type="predicted"/>
<dbReference type="EMBL" id="LWCI01000155">
    <property type="protein sequence ID" value="KZS57899.1"/>
    <property type="molecule type" value="Genomic_DNA"/>
</dbReference>
<reference evidence="3" key="1">
    <citation type="submission" date="2016-04" db="EMBL/GenBank/DDBJ databases">
        <authorList>
            <person name="Strapagiel D."/>
            <person name="Borowka P."/>
            <person name="Marciniak B."/>
            <person name="Bakula Z."/>
            <person name="Van Ingen J."/>
            <person name="Safianowska A."/>
            <person name="Dziadek J."/>
            <person name="Jagielski T."/>
        </authorList>
    </citation>
    <scope>NUCLEOTIDE SEQUENCE [LARGE SCALE GENOMIC DNA]</scope>
    <source>
        <strain evidence="3">1010001458</strain>
    </source>
</reference>
<comment type="caution">
    <text evidence="2">The sequence shown here is derived from an EMBL/GenBank/DDBJ whole genome shotgun (WGS) entry which is preliminary data.</text>
</comment>
<evidence type="ECO:0000313" key="2">
    <source>
        <dbReference type="EMBL" id="KZS57899.1"/>
    </source>
</evidence>
<gene>
    <name evidence="2" type="ORF">A4G28_12815</name>
</gene>
<dbReference type="Proteomes" id="UP000077342">
    <property type="component" value="Unassembled WGS sequence"/>
</dbReference>
<protein>
    <submittedName>
        <fullName evidence="2">Uncharacterized protein</fullName>
    </submittedName>
</protein>
<sequence length="79" mass="8229">MCAANPATITTATSARRSNAATGNNTWVTPQPVHRDRRGHNHTGPSGPRSCRGLAHPQPANTPLHAGQLSSPAANLRST</sequence>
<accession>A0A163W1H5</accession>
<evidence type="ECO:0000256" key="1">
    <source>
        <dbReference type="SAM" id="MobiDB-lite"/>
    </source>
</evidence>
<keyword evidence="3" id="KW-1185">Reference proteome</keyword>
<feature type="compositionally biased region" description="Low complexity" evidence="1">
    <location>
        <begin position="7"/>
        <end position="22"/>
    </location>
</feature>
<evidence type="ECO:0000313" key="3">
    <source>
        <dbReference type="Proteomes" id="UP000077342"/>
    </source>
</evidence>
<organism evidence="2 3">
    <name type="scientific">Mycobacterium ostraviense</name>
    <dbReference type="NCBI Taxonomy" id="2738409"/>
    <lineage>
        <taxon>Bacteria</taxon>
        <taxon>Bacillati</taxon>
        <taxon>Actinomycetota</taxon>
        <taxon>Actinomycetes</taxon>
        <taxon>Mycobacteriales</taxon>
        <taxon>Mycobacteriaceae</taxon>
        <taxon>Mycobacterium</taxon>
    </lineage>
</organism>
<dbReference type="AlphaFoldDB" id="A0A163W1H5"/>
<feature type="region of interest" description="Disordered" evidence="1">
    <location>
        <begin position="1"/>
        <end position="79"/>
    </location>
</feature>
<name>A0A163W1H5_9MYCO</name>
<feature type="compositionally biased region" description="Polar residues" evidence="1">
    <location>
        <begin position="68"/>
        <end position="79"/>
    </location>
</feature>